<dbReference type="EMBL" id="MLAK01000583">
    <property type="protein sequence ID" value="OHT11597.1"/>
    <property type="molecule type" value="Genomic_DNA"/>
</dbReference>
<dbReference type="AlphaFoldDB" id="A0A1J4KQ87"/>
<dbReference type="GeneID" id="94835126"/>
<name>A0A1J4KQ87_9EUKA</name>
<dbReference type="RefSeq" id="XP_068364733.1">
    <property type="nucleotide sequence ID" value="XM_068500422.1"/>
</dbReference>
<comment type="caution">
    <text evidence="1">The sequence shown here is derived from an EMBL/GenBank/DDBJ whole genome shotgun (WGS) entry which is preliminary data.</text>
</comment>
<protein>
    <recommendedName>
        <fullName evidence="3">DUF3447 domain-containing protein</fullName>
    </recommendedName>
</protein>
<evidence type="ECO:0000313" key="1">
    <source>
        <dbReference type="EMBL" id="OHT11597.1"/>
    </source>
</evidence>
<organism evidence="1 2">
    <name type="scientific">Tritrichomonas foetus</name>
    <dbReference type="NCBI Taxonomy" id="1144522"/>
    <lineage>
        <taxon>Eukaryota</taxon>
        <taxon>Metamonada</taxon>
        <taxon>Parabasalia</taxon>
        <taxon>Tritrichomonadida</taxon>
        <taxon>Tritrichomonadidae</taxon>
        <taxon>Tritrichomonas</taxon>
    </lineage>
</organism>
<dbReference type="InterPro" id="IPR036770">
    <property type="entry name" value="Ankyrin_rpt-contain_sf"/>
</dbReference>
<proteinExistence type="predicted"/>
<evidence type="ECO:0008006" key="3">
    <source>
        <dbReference type="Google" id="ProtNLM"/>
    </source>
</evidence>
<dbReference type="Proteomes" id="UP000179807">
    <property type="component" value="Unassembled WGS sequence"/>
</dbReference>
<accession>A0A1J4KQ87</accession>
<keyword evidence="2" id="KW-1185">Reference proteome</keyword>
<reference evidence="1" key="1">
    <citation type="submission" date="2016-10" db="EMBL/GenBank/DDBJ databases">
        <authorList>
            <person name="Benchimol M."/>
            <person name="Almeida L.G."/>
            <person name="Vasconcelos A.T."/>
            <person name="Perreira-Neves A."/>
            <person name="Rosa I.A."/>
            <person name="Tasca T."/>
            <person name="Bogo M.R."/>
            <person name="de Souza W."/>
        </authorList>
    </citation>
    <scope>NUCLEOTIDE SEQUENCE [LARGE SCALE GENOMIC DNA]</scope>
    <source>
        <strain evidence="1">K</strain>
    </source>
</reference>
<dbReference type="VEuPathDB" id="TrichDB:TRFO_18847"/>
<sequence>MLATPNIDINQTVKEINTFIFAVELDDVKMVKLLITDERLIIDQEFLLKTIIENSPVKCMEFFNKHPKINFLPIIQQKFYNVDYYYSIFNYTSLEVLNFLYDVDKQFIENSAKFFVILDTNYDSLSFLISKKLIDVNGNKDSPPYLIQALYKQNSGMVKLLLKAEGINVNLIVDNKTILEHAKEVNNGAFLKYFKKYGHITE</sequence>
<dbReference type="SUPFAM" id="SSF48403">
    <property type="entry name" value="Ankyrin repeat"/>
    <property type="match status" value="1"/>
</dbReference>
<evidence type="ECO:0000313" key="2">
    <source>
        <dbReference type="Proteomes" id="UP000179807"/>
    </source>
</evidence>
<gene>
    <name evidence="1" type="ORF">TRFO_18847</name>
</gene>